<comment type="caution">
    <text evidence="1">The sequence shown here is derived from an EMBL/GenBank/DDBJ whole genome shotgun (WGS) entry which is preliminary data.</text>
</comment>
<evidence type="ECO:0000313" key="2">
    <source>
        <dbReference type="Proteomes" id="UP000290433"/>
    </source>
</evidence>
<dbReference type="AlphaFoldDB" id="A0A444VV54"/>
<protein>
    <submittedName>
        <fullName evidence="1">Uncharacterized protein</fullName>
    </submittedName>
</protein>
<dbReference type="EMBL" id="JUIV01000017">
    <property type="protein sequence ID" value="RYJ37254.1"/>
    <property type="molecule type" value="Genomic_DNA"/>
</dbReference>
<sequence length="45" mass="5650">MYVFCVYHVMKLFLQRNEDYHYNQIPIFFKFQIPKERSDFGKSKI</sequence>
<accession>A0A444VV54</accession>
<dbReference type="Proteomes" id="UP000290433">
    <property type="component" value="Unassembled WGS sequence"/>
</dbReference>
<evidence type="ECO:0000313" key="1">
    <source>
        <dbReference type="EMBL" id="RYJ37254.1"/>
    </source>
</evidence>
<proteinExistence type="predicted"/>
<organism evidence="1 2">
    <name type="scientific">Flavobacterium anhuiense</name>
    <dbReference type="NCBI Taxonomy" id="459526"/>
    <lineage>
        <taxon>Bacteria</taxon>
        <taxon>Pseudomonadati</taxon>
        <taxon>Bacteroidota</taxon>
        <taxon>Flavobacteriia</taxon>
        <taxon>Flavobacteriales</taxon>
        <taxon>Flavobacteriaceae</taxon>
        <taxon>Flavobacterium</taxon>
    </lineage>
</organism>
<name>A0A444VV54_9FLAO</name>
<gene>
    <name evidence="1" type="ORF">NU08_3607</name>
</gene>
<reference evidence="1 2" key="1">
    <citation type="submission" date="2014-12" db="EMBL/GenBank/DDBJ databases">
        <title>Genome sequence of Flavobacterium anhuiense RCM74.</title>
        <authorList>
            <person name="Kim J.F."/>
            <person name="Song J.Y."/>
            <person name="Kwak M.-J."/>
            <person name="Lee S.-W."/>
        </authorList>
    </citation>
    <scope>NUCLEOTIDE SEQUENCE [LARGE SCALE GENOMIC DNA]</scope>
    <source>
        <strain evidence="1 2">RCM74</strain>
    </source>
</reference>